<dbReference type="KEGG" id="sus:Acid_5709"/>
<dbReference type="STRING" id="234267.Acid_5709"/>
<evidence type="ECO:0000256" key="2">
    <source>
        <dbReference type="ARBA" id="ARBA00023004"/>
    </source>
</evidence>
<dbReference type="PROSITE" id="PS51007">
    <property type="entry name" value="CYTC"/>
    <property type="match status" value="1"/>
</dbReference>
<dbReference type="SMART" id="SM00635">
    <property type="entry name" value="BID_2"/>
    <property type="match status" value="2"/>
</dbReference>
<dbReference type="GO" id="GO:0009055">
    <property type="term" value="F:electron transfer activity"/>
    <property type="evidence" value="ECO:0007669"/>
    <property type="project" value="InterPro"/>
</dbReference>
<evidence type="ECO:0000256" key="3">
    <source>
        <dbReference type="PROSITE-ProRule" id="PRU00433"/>
    </source>
</evidence>
<dbReference type="HOGENOM" id="CLU_005632_0_0_0"/>
<dbReference type="AlphaFoldDB" id="Q01UL4"/>
<dbReference type="GO" id="GO:0020037">
    <property type="term" value="F:heme binding"/>
    <property type="evidence" value="ECO:0007669"/>
    <property type="project" value="InterPro"/>
</dbReference>
<gene>
    <name evidence="5" type="ordered locus">Acid_5709</name>
</gene>
<keyword evidence="1 3" id="KW-0479">Metal-binding</keyword>
<keyword evidence="2 3" id="KW-0408">Iron</keyword>
<dbReference type="PANTHER" id="PTHR35889:SF3">
    <property type="entry name" value="F-BOX DOMAIN-CONTAINING PROTEIN"/>
    <property type="match status" value="1"/>
</dbReference>
<dbReference type="EMBL" id="CP000473">
    <property type="protein sequence ID" value="ABJ86656.1"/>
    <property type="molecule type" value="Genomic_DNA"/>
</dbReference>
<name>Q01UL4_SOLUE</name>
<sequence precursor="true">MRLWLFLLALPALAQKLTVMPPSVELTGPEARQQLIAEGTVGEHSEDWTRTAQWSSSDPNIAVVDAHGVISPVGDGEAKITVTANGATSAVAVRVKTARAPFTWSFRNHVIPVMTKMGCNQGACHGALAGKNGFKLTLRGYDPDADYDTLTRASVGRRVSLADPDASLILAKPSFAIPHGGGKRFAKDSLEYRVIREWIAADTPPPASSDVQIQGLEVFPPAAVLTPGAEQQLAVRARYSDGHTEDVTRWVKFSSSNEGVATVDDWGRVKMNGAGEAAITLYYASRVLYSRLSVPFPNTVSAAAYEQFPRKNFVDDLVIAKLRNLHLAPSKLADDATFLRRAYLDAAGVLPSAEEVERFLADSAADKRAKLVEQLMERDEFADYWAYKWSDLLLVSSKKLNTTTMWAFYNWIRDSVKQNKPWNAFAREIFLSSGSTRENGALNYFVLHKDPIELSENATQAFLGQRITCARCHNHPLEKWTQTQYYQMANLFARVGVKIGSSPGEQIVFAKASGDVLHPKLARPLPPTPLDGQSIALDSTDDRRIAFAAWLTSPKNEMFARTIVNRVWANFMGRGLVDPVDDLRATNPASNEELLSALSKDFVDHGYDVRRLIRTVMNSSAYQLSSEANATNQSDNIYYSKHIIRRLSAEIILDAMSQVTGAPTSFAGYPAGTRAMQLPDTQVKSEFLTSFGRPARNICDAAERFSDPTIAQALAVINGDTLNKKLSAADGTIALLIKVGMSDRRILEFMTLSAFSRYPTESEKALVAAVGGPGHRQAVEDMVWAMLTSKEFLFQH</sequence>
<dbReference type="GO" id="GO:0046872">
    <property type="term" value="F:metal ion binding"/>
    <property type="evidence" value="ECO:0007669"/>
    <property type="project" value="UniProtKB-KW"/>
</dbReference>
<evidence type="ECO:0000256" key="1">
    <source>
        <dbReference type="ARBA" id="ARBA00022723"/>
    </source>
</evidence>
<dbReference type="InParanoid" id="Q01UL4"/>
<dbReference type="Gene3D" id="2.60.40.1080">
    <property type="match status" value="2"/>
</dbReference>
<keyword evidence="3" id="KW-0349">Heme</keyword>
<dbReference type="PANTHER" id="PTHR35889">
    <property type="entry name" value="CYCLOINULO-OLIGOSACCHARIDE FRUCTANOTRANSFERASE-RELATED"/>
    <property type="match status" value="1"/>
</dbReference>
<dbReference type="InterPro" id="IPR011444">
    <property type="entry name" value="DUF1549"/>
</dbReference>
<accession>Q01UL4</accession>
<feature type="domain" description="Cytochrome c" evidence="4">
    <location>
        <begin position="453"/>
        <end position="555"/>
    </location>
</feature>
<evidence type="ECO:0000259" key="4">
    <source>
        <dbReference type="PROSITE" id="PS51007"/>
    </source>
</evidence>
<organism evidence="5">
    <name type="scientific">Solibacter usitatus (strain Ellin6076)</name>
    <dbReference type="NCBI Taxonomy" id="234267"/>
    <lineage>
        <taxon>Bacteria</taxon>
        <taxon>Pseudomonadati</taxon>
        <taxon>Acidobacteriota</taxon>
        <taxon>Terriglobia</taxon>
        <taxon>Bryobacterales</taxon>
        <taxon>Solibacteraceae</taxon>
        <taxon>Candidatus Solibacter</taxon>
    </lineage>
</organism>
<dbReference type="SUPFAM" id="SSF49373">
    <property type="entry name" value="Invasin/intimin cell-adhesion fragments"/>
    <property type="match status" value="2"/>
</dbReference>
<protein>
    <recommendedName>
        <fullName evidence="4">Cytochrome c domain-containing protein</fullName>
    </recommendedName>
</protein>
<dbReference type="InterPro" id="IPR009056">
    <property type="entry name" value="Cyt_c-like_dom"/>
</dbReference>
<dbReference type="Pfam" id="PF07583">
    <property type="entry name" value="PSCyt2"/>
    <property type="match status" value="1"/>
</dbReference>
<dbReference type="eggNOG" id="COG5492">
    <property type="taxonomic scope" value="Bacteria"/>
</dbReference>
<dbReference type="InterPro" id="IPR003343">
    <property type="entry name" value="Big_2"/>
</dbReference>
<proteinExistence type="predicted"/>
<dbReference type="InterPro" id="IPR008964">
    <property type="entry name" value="Invasin/intimin_cell_adhesion"/>
</dbReference>
<reference evidence="5" key="1">
    <citation type="submission" date="2006-10" db="EMBL/GenBank/DDBJ databases">
        <title>Complete sequence of Solibacter usitatus Ellin6076.</title>
        <authorList>
            <consortium name="US DOE Joint Genome Institute"/>
            <person name="Copeland A."/>
            <person name="Lucas S."/>
            <person name="Lapidus A."/>
            <person name="Barry K."/>
            <person name="Detter J.C."/>
            <person name="Glavina del Rio T."/>
            <person name="Hammon N."/>
            <person name="Israni S."/>
            <person name="Dalin E."/>
            <person name="Tice H."/>
            <person name="Pitluck S."/>
            <person name="Thompson L.S."/>
            <person name="Brettin T."/>
            <person name="Bruce D."/>
            <person name="Han C."/>
            <person name="Tapia R."/>
            <person name="Gilna P."/>
            <person name="Schmutz J."/>
            <person name="Larimer F."/>
            <person name="Land M."/>
            <person name="Hauser L."/>
            <person name="Kyrpides N."/>
            <person name="Mikhailova N."/>
            <person name="Janssen P.H."/>
            <person name="Kuske C.R."/>
            <person name="Richardson P."/>
        </authorList>
    </citation>
    <scope>NUCLEOTIDE SEQUENCE</scope>
    <source>
        <strain evidence="5">Ellin6076</strain>
    </source>
</reference>
<evidence type="ECO:0000313" key="5">
    <source>
        <dbReference type="EMBL" id="ABJ86656.1"/>
    </source>
</evidence>
<dbReference type="InterPro" id="IPR022655">
    <property type="entry name" value="DUF1553"/>
</dbReference>
<dbReference type="Pfam" id="PF07587">
    <property type="entry name" value="PSD1"/>
    <property type="match status" value="1"/>
</dbReference>
<dbReference type="Pfam" id="PF02368">
    <property type="entry name" value="Big_2"/>
    <property type="match status" value="2"/>
</dbReference>